<feature type="domain" description="Bacterial type II secretion system protein E" evidence="2">
    <location>
        <begin position="118"/>
        <end position="265"/>
    </location>
</feature>
<dbReference type="SUPFAM" id="SSF52540">
    <property type="entry name" value="P-loop containing nucleoside triphosphate hydrolases"/>
    <property type="match status" value="1"/>
</dbReference>
<dbReference type="InterPro" id="IPR027417">
    <property type="entry name" value="P-loop_NTPase"/>
</dbReference>
<dbReference type="Proteomes" id="UP000185678">
    <property type="component" value="Unassembled WGS sequence"/>
</dbReference>
<keyword evidence="4" id="KW-1185">Reference proteome</keyword>
<dbReference type="InterPro" id="IPR050921">
    <property type="entry name" value="T4SS_GSP_E_ATPase"/>
</dbReference>
<dbReference type="PANTHER" id="PTHR30486">
    <property type="entry name" value="TWITCHING MOTILITY PROTEIN PILT"/>
    <property type="match status" value="1"/>
</dbReference>
<dbReference type="PANTHER" id="PTHR30486:SF6">
    <property type="entry name" value="TYPE IV PILUS RETRACTATION ATPASE PILT"/>
    <property type="match status" value="1"/>
</dbReference>
<dbReference type="OrthoDB" id="9810761at2"/>
<proteinExistence type="inferred from homology"/>
<dbReference type="STRING" id="80876.SAMN05421779_104116"/>
<dbReference type="Gene3D" id="3.40.50.300">
    <property type="entry name" value="P-loop containing nucleotide triphosphate hydrolases"/>
    <property type="match status" value="1"/>
</dbReference>
<accession>A0A1N7MGR5</accession>
<evidence type="ECO:0000313" key="4">
    <source>
        <dbReference type="Proteomes" id="UP000185678"/>
    </source>
</evidence>
<dbReference type="Pfam" id="PF00437">
    <property type="entry name" value="T2SSE"/>
    <property type="match status" value="1"/>
</dbReference>
<reference evidence="3 4" key="1">
    <citation type="submission" date="2017-01" db="EMBL/GenBank/DDBJ databases">
        <authorList>
            <person name="Mah S.A."/>
            <person name="Swanson W.J."/>
            <person name="Moy G.W."/>
            <person name="Vacquier V.D."/>
        </authorList>
    </citation>
    <scope>NUCLEOTIDE SEQUENCE [LARGE SCALE GENOMIC DNA]</scope>
    <source>
        <strain evidence="3 4">DSM 11589</strain>
    </source>
</reference>
<dbReference type="RefSeq" id="WP_076400572.1">
    <property type="nucleotide sequence ID" value="NZ_FTOA01000004.1"/>
</dbReference>
<organism evidence="3 4">
    <name type="scientific">Insolitispirillum peregrinum</name>
    <dbReference type="NCBI Taxonomy" id="80876"/>
    <lineage>
        <taxon>Bacteria</taxon>
        <taxon>Pseudomonadati</taxon>
        <taxon>Pseudomonadota</taxon>
        <taxon>Alphaproteobacteria</taxon>
        <taxon>Rhodospirillales</taxon>
        <taxon>Novispirillaceae</taxon>
        <taxon>Insolitispirillum</taxon>
    </lineage>
</organism>
<gene>
    <name evidence="3" type="ORF">SAMN05421779_104116</name>
</gene>
<dbReference type="CDD" id="cd01130">
    <property type="entry name" value="VirB11-like_ATPase"/>
    <property type="match status" value="1"/>
</dbReference>
<name>A0A1N7MGR5_9PROT</name>
<comment type="similarity">
    <text evidence="1">Belongs to the GSP E family.</text>
</comment>
<protein>
    <submittedName>
        <fullName evidence="3">Pilus assembly protein CpaF</fullName>
    </submittedName>
</protein>
<dbReference type="Gene3D" id="3.30.450.90">
    <property type="match status" value="1"/>
</dbReference>
<sequence length="335" mass="37214">MGHIPSSSAVLDTVLRPLARFYDDPQTVEMRMCRPGAVIVERRGHGKQQIEAAELTLAVIEDICRTLANINSVNYSPDSAPKLSCILPGLPDGSQRHRFECLTGASVQSRLSLAIRCKHRFTPTWQQVGATPQVEAFLRRCIEAEANMLISGATNTGKTTLLNKLLEFLPADRRVIAAEDTPELDIARFWDAVGLLAARDDDGQRAGMVSWRQMYDHLMRATPDHVLFGEISTMNAYPALGALNSGITGFMCTIHAASPEQALTRKFDQNIAWSGQSMPRVPEFLAELIDVVIQIKRTHDGMRRITDIYLPRTASWVMRDGVMTDLTVSGEEKHE</sequence>
<dbReference type="GO" id="GO:0016887">
    <property type="term" value="F:ATP hydrolysis activity"/>
    <property type="evidence" value="ECO:0007669"/>
    <property type="project" value="InterPro"/>
</dbReference>
<dbReference type="AlphaFoldDB" id="A0A1N7MGR5"/>
<evidence type="ECO:0000259" key="2">
    <source>
        <dbReference type="Pfam" id="PF00437"/>
    </source>
</evidence>
<dbReference type="InterPro" id="IPR001482">
    <property type="entry name" value="T2SS/T4SS_dom"/>
</dbReference>
<evidence type="ECO:0000256" key="1">
    <source>
        <dbReference type="ARBA" id="ARBA00006611"/>
    </source>
</evidence>
<dbReference type="EMBL" id="FTOA01000004">
    <property type="protein sequence ID" value="SIS85344.1"/>
    <property type="molecule type" value="Genomic_DNA"/>
</dbReference>
<evidence type="ECO:0000313" key="3">
    <source>
        <dbReference type="EMBL" id="SIS85344.1"/>
    </source>
</evidence>